<reference evidence="1 2" key="1">
    <citation type="journal article" date="2020" name="Mol. Biol. Evol.">
        <title>Distinct Expression and Methylation Patterns for Genes with Different Fates following a Single Whole-Genome Duplication in Flowering Plants.</title>
        <authorList>
            <person name="Shi T."/>
            <person name="Rahmani R.S."/>
            <person name="Gugger P.F."/>
            <person name="Wang M."/>
            <person name="Li H."/>
            <person name="Zhang Y."/>
            <person name="Li Z."/>
            <person name="Wang Q."/>
            <person name="Van de Peer Y."/>
            <person name="Marchal K."/>
            <person name="Chen J."/>
        </authorList>
    </citation>
    <scope>NUCLEOTIDE SEQUENCE [LARGE SCALE GENOMIC DNA]</scope>
    <source>
        <tissue evidence="1">Leaf</tissue>
    </source>
</reference>
<evidence type="ECO:0000313" key="2">
    <source>
        <dbReference type="Proteomes" id="UP000607653"/>
    </source>
</evidence>
<organism evidence="1 2">
    <name type="scientific">Nelumbo nucifera</name>
    <name type="common">Sacred lotus</name>
    <dbReference type="NCBI Taxonomy" id="4432"/>
    <lineage>
        <taxon>Eukaryota</taxon>
        <taxon>Viridiplantae</taxon>
        <taxon>Streptophyta</taxon>
        <taxon>Embryophyta</taxon>
        <taxon>Tracheophyta</taxon>
        <taxon>Spermatophyta</taxon>
        <taxon>Magnoliopsida</taxon>
        <taxon>Proteales</taxon>
        <taxon>Nelumbonaceae</taxon>
        <taxon>Nelumbo</taxon>
    </lineage>
</organism>
<dbReference type="Proteomes" id="UP000607653">
    <property type="component" value="Unassembled WGS sequence"/>
</dbReference>
<evidence type="ECO:0000313" key="1">
    <source>
        <dbReference type="EMBL" id="DAD47112.1"/>
    </source>
</evidence>
<accession>A0A822ZPD5</accession>
<proteinExistence type="predicted"/>
<protein>
    <submittedName>
        <fullName evidence="1">Uncharacterized protein</fullName>
    </submittedName>
</protein>
<gene>
    <name evidence="1" type="ORF">HUJ06_017049</name>
</gene>
<keyword evidence="2" id="KW-1185">Reference proteome</keyword>
<dbReference type="EMBL" id="DUZY01000008">
    <property type="protein sequence ID" value="DAD47112.1"/>
    <property type="molecule type" value="Genomic_DNA"/>
</dbReference>
<sequence>MGSCAFPLSVRNTNPNSFKNIQYPER</sequence>
<dbReference type="AlphaFoldDB" id="A0A822ZPD5"/>
<comment type="caution">
    <text evidence="1">The sequence shown here is derived from an EMBL/GenBank/DDBJ whole genome shotgun (WGS) entry which is preliminary data.</text>
</comment>
<name>A0A822ZPD5_NELNU</name>